<dbReference type="AlphaFoldDB" id="K0R8Q2"/>
<evidence type="ECO:0000256" key="1">
    <source>
        <dbReference type="SAM" id="MobiDB-lite"/>
    </source>
</evidence>
<gene>
    <name evidence="2" type="ORF">THAOC_31690</name>
</gene>
<feature type="compositionally biased region" description="Acidic residues" evidence="1">
    <location>
        <begin position="245"/>
        <end position="258"/>
    </location>
</feature>
<feature type="region of interest" description="Disordered" evidence="1">
    <location>
        <begin position="245"/>
        <end position="270"/>
    </location>
</feature>
<keyword evidence="3" id="KW-1185">Reference proteome</keyword>
<dbReference type="Proteomes" id="UP000266841">
    <property type="component" value="Unassembled WGS sequence"/>
</dbReference>
<organism evidence="2 3">
    <name type="scientific">Thalassiosira oceanica</name>
    <name type="common">Marine diatom</name>
    <dbReference type="NCBI Taxonomy" id="159749"/>
    <lineage>
        <taxon>Eukaryota</taxon>
        <taxon>Sar</taxon>
        <taxon>Stramenopiles</taxon>
        <taxon>Ochrophyta</taxon>
        <taxon>Bacillariophyta</taxon>
        <taxon>Coscinodiscophyceae</taxon>
        <taxon>Thalassiosirophycidae</taxon>
        <taxon>Thalassiosirales</taxon>
        <taxon>Thalassiosiraceae</taxon>
        <taxon>Thalassiosira</taxon>
    </lineage>
</organism>
<accession>K0R8Q2</accession>
<proteinExistence type="predicted"/>
<evidence type="ECO:0000313" key="3">
    <source>
        <dbReference type="Proteomes" id="UP000266841"/>
    </source>
</evidence>
<comment type="caution">
    <text evidence="2">The sequence shown here is derived from an EMBL/GenBank/DDBJ whole genome shotgun (WGS) entry which is preliminary data.</text>
</comment>
<sequence>MHKKRNDLHKLRAAFTLGVSFYHGKFIEGGFAEIYHGKFLEGGFAETSPDRNLYLVGSTSVNQFTCWTFTYSARQTFLKAKYYLEIAAGSQVPGPESINAHEAYKFLGFTLLDLFEKDYRLNDMSCFEAQHRQMPCFNFQYNVDLEPGFSAVPLAMYWLKEDAKRSDKFDSRCTMAQLTEKFENSCANCGKGREEIDKDLSKCSRLPGYALEKRDDKRDWSEMAMCAQCGHIDCWLSKQYLLEQDSDDEEVDEGDNDHEEGNNEDDKWEEEVRISLEYEDYCLPEWSNNN</sequence>
<evidence type="ECO:0000313" key="2">
    <source>
        <dbReference type="EMBL" id="EJK49435.1"/>
    </source>
</evidence>
<name>K0R8Q2_THAOC</name>
<protein>
    <submittedName>
        <fullName evidence="2">Uncharacterized protein</fullName>
    </submittedName>
</protein>
<dbReference type="EMBL" id="AGNL01044805">
    <property type="protein sequence ID" value="EJK49435.1"/>
    <property type="molecule type" value="Genomic_DNA"/>
</dbReference>
<reference evidence="2 3" key="1">
    <citation type="journal article" date="2012" name="Genome Biol.">
        <title>Genome and low-iron response of an oceanic diatom adapted to chronic iron limitation.</title>
        <authorList>
            <person name="Lommer M."/>
            <person name="Specht M."/>
            <person name="Roy A.S."/>
            <person name="Kraemer L."/>
            <person name="Andreson R."/>
            <person name="Gutowska M.A."/>
            <person name="Wolf J."/>
            <person name="Bergner S.V."/>
            <person name="Schilhabel M.B."/>
            <person name="Klostermeier U.C."/>
            <person name="Beiko R.G."/>
            <person name="Rosenstiel P."/>
            <person name="Hippler M."/>
            <person name="Laroche J."/>
        </authorList>
    </citation>
    <scope>NUCLEOTIDE SEQUENCE [LARGE SCALE GENOMIC DNA]</scope>
    <source>
        <strain evidence="2 3">CCMP1005</strain>
    </source>
</reference>
<feature type="compositionally biased region" description="Basic and acidic residues" evidence="1">
    <location>
        <begin position="259"/>
        <end position="270"/>
    </location>
</feature>